<dbReference type="Gene3D" id="2.130.10.10">
    <property type="entry name" value="YVTN repeat-like/Quinoprotein amine dehydrogenase"/>
    <property type="match status" value="1"/>
</dbReference>
<dbReference type="Proteomes" id="UP001497522">
    <property type="component" value="Chromosome 16"/>
</dbReference>
<proteinExistence type="predicted"/>
<accession>A0ABP1AU78</accession>
<dbReference type="PANTHER" id="PTHR16266">
    <property type="entry name" value="WD REPEAT DOMAIN 9"/>
    <property type="match status" value="1"/>
</dbReference>
<dbReference type="PANTHER" id="PTHR16266:SF17">
    <property type="entry name" value="BRWD3"/>
    <property type="match status" value="1"/>
</dbReference>
<gene>
    <name evidence="1" type="ORF">CSSPJE1EN2_LOCUS9118</name>
</gene>
<dbReference type="SUPFAM" id="SSF50978">
    <property type="entry name" value="WD40 repeat-like"/>
    <property type="match status" value="1"/>
</dbReference>
<reference evidence="1" key="1">
    <citation type="submission" date="2024-03" db="EMBL/GenBank/DDBJ databases">
        <authorList>
            <consortium name="ELIXIR-Norway"/>
            <consortium name="Elixir Norway"/>
        </authorList>
    </citation>
    <scope>NUCLEOTIDE SEQUENCE</scope>
</reference>
<dbReference type="InterPro" id="IPR036322">
    <property type="entry name" value="WD40_repeat_dom_sf"/>
</dbReference>
<dbReference type="InterPro" id="IPR052060">
    <property type="entry name" value="Bromo_WD_repeat"/>
</dbReference>
<evidence type="ECO:0000313" key="1">
    <source>
        <dbReference type="EMBL" id="CAK9866123.1"/>
    </source>
</evidence>
<name>A0ABP1AU78_9BRYO</name>
<keyword evidence="2" id="KW-1185">Reference proteome</keyword>
<evidence type="ECO:0000313" key="2">
    <source>
        <dbReference type="Proteomes" id="UP001497522"/>
    </source>
</evidence>
<dbReference type="EMBL" id="OZ023717">
    <property type="protein sequence ID" value="CAK9866123.1"/>
    <property type="molecule type" value="Genomic_DNA"/>
</dbReference>
<sequence>MATTTSSSSSSSSLVPLQQIINKLRDTVMQSVVVCMPHTFDTSSKESSLSESDITVQLKHLRWPANVVFIYSRTLLGVFFKAIFDRIGQYVINGSDDWLVKIWSTETGLCLCSCHGHGDEV</sequence>
<dbReference type="InterPro" id="IPR015943">
    <property type="entry name" value="WD40/YVTN_repeat-like_dom_sf"/>
</dbReference>
<organism evidence="1 2">
    <name type="scientific">Sphagnum jensenii</name>
    <dbReference type="NCBI Taxonomy" id="128206"/>
    <lineage>
        <taxon>Eukaryota</taxon>
        <taxon>Viridiplantae</taxon>
        <taxon>Streptophyta</taxon>
        <taxon>Embryophyta</taxon>
        <taxon>Bryophyta</taxon>
        <taxon>Sphagnophytina</taxon>
        <taxon>Sphagnopsida</taxon>
        <taxon>Sphagnales</taxon>
        <taxon>Sphagnaceae</taxon>
        <taxon>Sphagnum</taxon>
    </lineage>
</organism>
<protein>
    <submittedName>
        <fullName evidence="1">Uncharacterized protein</fullName>
    </submittedName>
</protein>